<dbReference type="GO" id="GO:0042597">
    <property type="term" value="C:periplasmic space"/>
    <property type="evidence" value="ECO:0007669"/>
    <property type="project" value="UniProtKB-ARBA"/>
</dbReference>
<dbReference type="PANTHER" id="PTHR30290:SF9">
    <property type="entry name" value="OLIGOPEPTIDE-BINDING PROTEIN APPA"/>
    <property type="match status" value="1"/>
</dbReference>
<keyword evidence="2" id="KW-0813">Transport</keyword>
<dbReference type="GO" id="GO:0015833">
    <property type="term" value="P:peptide transport"/>
    <property type="evidence" value="ECO:0007669"/>
    <property type="project" value="TreeGrafter"/>
</dbReference>
<evidence type="ECO:0000256" key="2">
    <source>
        <dbReference type="ARBA" id="ARBA00022448"/>
    </source>
</evidence>
<dbReference type="InterPro" id="IPR039424">
    <property type="entry name" value="SBP_5"/>
</dbReference>
<proteinExistence type="inferred from homology"/>
<dbReference type="KEGG" id="mhd:Marky_1013"/>
<dbReference type="PANTHER" id="PTHR30290">
    <property type="entry name" value="PERIPLASMIC BINDING COMPONENT OF ABC TRANSPORTER"/>
    <property type="match status" value="1"/>
</dbReference>
<dbReference type="Gene3D" id="3.10.105.10">
    <property type="entry name" value="Dipeptide-binding Protein, Domain 3"/>
    <property type="match status" value="1"/>
</dbReference>
<dbReference type="Proteomes" id="UP000007030">
    <property type="component" value="Chromosome"/>
</dbReference>
<dbReference type="GO" id="GO:1904680">
    <property type="term" value="F:peptide transmembrane transporter activity"/>
    <property type="evidence" value="ECO:0007669"/>
    <property type="project" value="TreeGrafter"/>
</dbReference>
<evidence type="ECO:0000313" key="6">
    <source>
        <dbReference type="EMBL" id="AEB11756.1"/>
    </source>
</evidence>
<dbReference type="Gene3D" id="3.90.76.10">
    <property type="entry name" value="Dipeptide-binding Protein, Domain 1"/>
    <property type="match status" value="1"/>
</dbReference>
<evidence type="ECO:0000256" key="3">
    <source>
        <dbReference type="ARBA" id="ARBA00022729"/>
    </source>
</evidence>
<accession>F2NLD7</accession>
<dbReference type="PROSITE" id="PS01040">
    <property type="entry name" value="SBP_BACTERIAL_5"/>
    <property type="match status" value="1"/>
</dbReference>
<dbReference type="HOGENOM" id="CLU_017028_7_0_0"/>
<gene>
    <name evidence="6" type="ordered locus">Marky_1013</name>
</gene>
<sequence>MKRWTASILAVLLAASLGFAQTLIYGQSDLPKTLDSVDAQDGNSLRVAYQITESLVAFEPGTANIVPGLAVSWEANEDSTIWTFKLRRGVKFHDGTPFNAEAVKFNFDRWNDPNHPYRGEGKSFVPFTWVFGGFKGEGSILDRVEVVDEYTVRFHLTDSVGFFPQMLGAIYMQIDSPTAVMKNPDKYGTPEVGSVGTGPFKFKSWTIGDKVVLERNDEYWGEKAKVDTLVFRGIPEPASRLAELKAGAIHIANNLSPEDLRVIESDPNLKAVKQNGLNIGYLAIHQTHAPLDNLLVRKAIAMAVDWDAIVDAFYAGLGERATQFVPPAMWGRAEGIPPYPYDPETAKKLLAEAGYPNGFKTELWFMPVSRPYFPAPQPIAETIASYLAEVGIQVELKTEDWGTYLSDYNQGKFPLYMLGWSPDYPDPDNYLFTFFGPETIKSASGCTTEVCERIGELLFKARTEPDPEVRQELYAEVQRLVYENVIRIPVAHNNPLHATLKNVEGWVPSPLGSSENLNLVEVK</sequence>
<dbReference type="InterPro" id="IPR023765">
    <property type="entry name" value="SBP_5_CS"/>
</dbReference>
<feature type="chain" id="PRO_5003287280" evidence="4">
    <location>
        <begin position="21"/>
        <end position="523"/>
    </location>
</feature>
<feature type="signal peptide" evidence="4">
    <location>
        <begin position="1"/>
        <end position="20"/>
    </location>
</feature>
<reference evidence="6 7" key="1">
    <citation type="journal article" date="2012" name="Stand. Genomic Sci.">
        <title>Complete genome sequence of the aerobic, heterotroph Marinithermus hydrothermalis type strain (T1(T)) from a deep-sea hydrothermal vent chimney.</title>
        <authorList>
            <person name="Copeland A."/>
            <person name="Gu W."/>
            <person name="Yasawong M."/>
            <person name="Lapidus A."/>
            <person name="Lucas S."/>
            <person name="Deshpande S."/>
            <person name="Pagani I."/>
            <person name="Tapia R."/>
            <person name="Cheng J.F."/>
            <person name="Goodwin L.A."/>
            <person name="Pitluck S."/>
            <person name="Liolios K."/>
            <person name="Ivanova N."/>
            <person name="Mavromatis K."/>
            <person name="Mikhailova N."/>
            <person name="Pati A."/>
            <person name="Chen A."/>
            <person name="Palaniappan K."/>
            <person name="Land M."/>
            <person name="Pan C."/>
            <person name="Brambilla E.M."/>
            <person name="Rohde M."/>
            <person name="Tindall B.J."/>
            <person name="Sikorski J."/>
            <person name="Goker M."/>
            <person name="Detter J.C."/>
            <person name="Bristow J."/>
            <person name="Eisen J.A."/>
            <person name="Markowitz V."/>
            <person name="Hugenholtz P."/>
            <person name="Kyrpides N.C."/>
            <person name="Klenk H.P."/>
            <person name="Woyke T."/>
        </authorList>
    </citation>
    <scope>NUCLEOTIDE SEQUENCE [LARGE SCALE GENOMIC DNA]</scope>
    <source>
        <strain evidence="7">DSM 14884 / JCM 11576 / T1</strain>
    </source>
</reference>
<feature type="domain" description="Solute-binding protein family 5" evidence="5">
    <location>
        <begin position="64"/>
        <end position="439"/>
    </location>
</feature>
<dbReference type="CDD" id="cd08493">
    <property type="entry name" value="PBP2_DppA_like"/>
    <property type="match status" value="1"/>
</dbReference>
<comment type="similarity">
    <text evidence="1">Belongs to the bacterial solute-binding protein 5 family.</text>
</comment>
<dbReference type="InterPro" id="IPR030678">
    <property type="entry name" value="Peptide/Ni-bd"/>
</dbReference>
<evidence type="ECO:0000256" key="1">
    <source>
        <dbReference type="ARBA" id="ARBA00005695"/>
    </source>
</evidence>
<keyword evidence="7" id="KW-1185">Reference proteome</keyword>
<dbReference type="RefSeq" id="WP_013703804.1">
    <property type="nucleotide sequence ID" value="NC_015387.1"/>
</dbReference>
<dbReference type="Pfam" id="PF00496">
    <property type="entry name" value="SBP_bac_5"/>
    <property type="match status" value="1"/>
</dbReference>
<dbReference type="PIRSF" id="PIRSF002741">
    <property type="entry name" value="MppA"/>
    <property type="match status" value="1"/>
</dbReference>
<dbReference type="eggNOG" id="COG0747">
    <property type="taxonomic scope" value="Bacteria"/>
</dbReference>
<dbReference type="AlphaFoldDB" id="F2NLD7"/>
<evidence type="ECO:0000259" key="5">
    <source>
        <dbReference type="Pfam" id="PF00496"/>
    </source>
</evidence>
<dbReference type="EMBL" id="CP002630">
    <property type="protein sequence ID" value="AEB11756.1"/>
    <property type="molecule type" value="Genomic_DNA"/>
</dbReference>
<dbReference type="Gene3D" id="3.40.190.10">
    <property type="entry name" value="Periplasmic binding protein-like II"/>
    <property type="match status" value="1"/>
</dbReference>
<dbReference type="GO" id="GO:0043190">
    <property type="term" value="C:ATP-binding cassette (ABC) transporter complex"/>
    <property type="evidence" value="ECO:0007669"/>
    <property type="project" value="InterPro"/>
</dbReference>
<organism evidence="6 7">
    <name type="scientific">Marinithermus hydrothermalis (strain DSM 14884 / JCM 11576 / T1)</name>
    <dbReference type="NCBI Taxonomy" id="869210"/>
    <lineage>
        <taxon>Bacteria</taxon>
        <taxon>Thermotogati</taxon>
        <taxon>Deinococcota</taxon>
        <taxon>Deinococci</taxon>
        <taxon>Thermales</taxon>
        <taxon>Thermaceae</taxon>
        <taxon>Marinithermus</taxon>
    </lineage>
</organism>
<name>F2NLD7_MARHT</name>
<dbReference type="STRING" id="869210.Marky_1013"/>
<evidence type="ECO:0000313" key="7">
    <source>
        <dbReference type="Proteomes" id="UP000007030"/>
    </source>
</evidence>
<protein>
    <submittedName>
        <fullName evidence="6">ABC-type transporter, periplasmic subunit</fullName>
    </submittedName>
</protein>
<evidence type="ECO:0000256" key="4">
    <source>
        <dbReference type="SAM" id="SignalP"/>
    </source>
</evidence>
<dbReference type="SUPFAM" id="SSF53850">
    <property type="entry name" value="Periplasmic binding protein-like II"/>
    <property type="match status" value="1"/>
</dbReference>
<dbReference type="OrthoDB" id="137511at2"/>
<keyword evidence="3 4" id="KW-0732">Signal</keyword>
<dbReference type="InterPro" id="IPR000914">
    <property type="entry name" value="SBP_5_dom"/>
</dbReference>